<dbReference type="PANTHER" id="PTHR43313">
    <property type="entry name" value="SHORT-CHAIN DEHYDROGENASE/REDUCTASE FAMILY 9C"/>
    <property type="match status" value="1"/>
</dbReference>
<dbReference type="PRINTS" id="PR00081">
    <property type="entry name" value="GDHRDH"/>
</dbReference>
<dbReference type="GO" id="GO:0008202">
    <property type="term" value="P:steroid metabolic process"/>
    <property type="evidence" value="ECO:0007669"/>
    <property type="project" value="TreeGrafter"/>
</dbReference>
<evidence type="ECO:0000256" key="3">
    <source>
        <dbReference type="RuleBase" id="RU000363"/>
    </source>
</evidence>
<sequence length="251" mass="27885">MDITKPVQIKDAYSKVAAMLQDRGLWAVINNAGVLGFPTDGELLPMTDYKQCMAVNFFGTVEVTKTFLPLLRKSKGRLVNVSSIGGGAPMARMASYGSSKAAVTMFSSVMRMELSKWGIKVVSIQPGGFRTNIAGTSDKWEKLEKDILDHLPAEVQEDYGQDYILAQRNFLLLINSAASTDFSPVLRDIQHAISAKSPFAYYTPGKAAYLWLCLAHYLPIGIYDYFAKRNFCQDKPMPRALSMPNYKKKAT</sequence>
<dbReference type="InterPro" id="IPR002347">
    <property type="entry name" value="SDR_fam"/>
</dbReference>
<evidence type="ECO:0000256" key="1">
    <source>
        <dbReference type="ARBA" id="ARBA00006484"/>
    </source>
</evidence>
<comment type="caution">
    <text evidence="4">The sequence shown here is derived from an EMBL/GenBank/DDBJ whole genome shotgun (WGS) entry which is preliminary data.</text>
</comment>
<dbReference type="PRINTS" id="PR00080">
    <property type="entry name" value="SDRFAMILY"/>
</dbReference>
<dbReference type="PROSITE" id="PS00061">
    <property type="entry name" value="ADH_SHORT"/>
    <property type="match status" value="1"/>
</dbReference>
<dbReference type="GO" id="GO:0047035">
    <property type="term" value="F:testosterone dehydrogenase (NAD+) activity"/>
    <property type="evidence" value="ECO:0007669"/>
    <property type="project" value="TreeGrafter"/>
</dbReference>
<dbReference type="InterPro" id="IPR020904">
    <property type="entry name" value="Sc_DH/Rdtase_CS"/>
</dbReference>
<accession>A0A2J8T9U9</accession>
<evidence type="ECO:0000256" key="2">
    <source>
        <dbReference type="ARBA" id="ARBA00023002"/>
    </source>
</evidence>
<comment type="similarity">
    <text evidence="1 3">Belongs to the short-chain dehydrogenases/reductases (SDR) family.</text>
</comment>
<dbReference type="GO" id="GO:0004303">
    <property type="term" value="F:estradiol 17-beta-dehydrogenase [NAD(P)+] activity"/>
    <property type="evidence" value="ECO:0007669"/>
    <property type="project" value="TreeGrafter"/>
</dbReference>
<proteinExistence type="inferred from homology"/>
<dbReference type="Pfam" id="PF00106">
    <property type="entry name" value="adh_short"/>
    <property type="match status" value="1"/>
</dbReference>
<evidence type="ECO:0000313" key="4">
    <source>
        <dbReference type="EMBL" id="PNJ29801.1"/>
    </source>
</evidence>
<dbReference type="PANTHER" id="PTHR43313:SF3">
    <property type="entry name" value="17-BETA-HYDROXYSTEROID DEHYDROGENASE TYPE 2"/>
    <property type="match status" value="1"/>
</dbReference>
<keyword evidence="2" id="KW-0560">Oxidoreductase</keyword>
<protein>
    <submittedName>
        <fullName evidence="4">HSD17B2 isoform 1</fullName>
    </submittedName>
</protein>
<dbReference type="Gene3D" id="3.40.50.720">
    <property type="entry name" value="NAD(P)-binding Rossmann-like Domain"/>
    <property type="match status" value="1"/>
</dbReference>
<gene>
    <name evidence="4" type="ORF">CR201_G0036854</name>
</gene>
<dbReference type="AlphaFoldDB" id="A0A2J8T9U9"/>
<dbReference type="InterPro" id="IPR036291">
    <property type="entry name" value="NAD(P)-bd_dom_sf"/>
</dbReference>
<name>A0A2J8T9U9_PONAB</name>
<dbReference type="SUPFAM" id="SSF51735">
    <property type="entry name" value="NAD(P)-binding Rossmann-fold domains"/>
    <property type="match status" value="1"/>
</dbReference>
<organism evidence="4">
    <name type="scientific">Pongo abelii</name>
    <name type="common">Sumatran orangutan</name>
    <name type="synonym">Pongo pygmaeus abelii</name>
    <dbReference type="NCBI Taxonomy" id="9601"/>
    <lineage>
        <taxon>Eukaryota</taxon>
        <taxon>Metazoa</taxon>
        <taxon>Chordata</taxon>
        <taxon>Craniata</taxon>
        <taxon>Vertebrata</taxon>
        <taxon>Euteleostomi</taxon>
        <taxon>Mammalia</taxon>
        <taxon>Eutheria</taxon>
        <taxon>Euarchontoglires</taxon>
        <taxon>Primates</taxon>
        <taxon>Haplorrhini</taxon>
        <taxon>Catarrhini</taxon>
        <taxon>Hominidae</taxon>
        <taxon>Pongo</taxon>
    </lineage>
</organism>
<dbReference type="EMBL" id="NDHI03003514">
    <property type="protein sequence ID" value="PNJ29801.1"/>
    <property type="molecule type" value="Genomic_DNA"/>
</dbReference>
<reference evidence="4" key="1">
    <citation type="submission" date="2017-12" db="EMBL/GenBank/DDBJ databases">
        <title>High-resolution comparative analysis of great ape genomes.</title>
        <authorList>
            <person name="Pollen A."/>
            <person name="Hastie A."/>
            <person name="Hormozdiari F."/>
            <person name="Dougherty M."/>
            <person name="Liu R."/>
            <person name="Chaisson M."/>
            <person name="Hoppe E."/>
            <person name="Hill C."/>
            <person name="Pang A."/>
            <person name="Hillier L."/>
            <person name="Baker C."/>
            <person name="Armstrong J."/>
            <person name="Shendure J."/>
            <person name="Paten B."/>
            <person name="Wilson R."/>
            <person name="Chao H."/>
            <person name="Schneider V."/>
            <person name="Ventura M."/>
            <person name="Kronenberg Z."/>
            <person name="Murali S."/>
            <person name="Gordon D."/>
            <person name="Cantsilieris S."/>
            <person name="Munson K."/>
            <person name="Nelson B."/>
            <person name="Raja A."/>
            <person name="Underwood J."/>
            <person name="Diekhans M."/>
            <person name="Fiddes I."/>
            <person name="Haussler D."/>
            <person name="Eichler E."/>
        </authorList>
    </citation>
    <scope>NUCLEOTIDE SEQUENCE [LARGE SCALE GENOMIC DNA]</scope>
    <source>
        <strain evidence="4">Susie</strain>
    </source>
</reference>